<sequence>MKIYITDIFPSSLKNKLTNLQEYLTNSVTKYEMASEDYGLHYIENDLMYRIEPNFKPEFRIIKDILKNELLIDNTDYKMIPVLSQLPVNYILTKICLYEYQVSKKSKLKLVIECLNEPIKQNVFFQQNNHQQSSNHVPFNFYFVYNDNKIDLSDQFIKEEFNVFLSHLN</sequence>
<evidence type="ECO:0000313" key="1">
    <source>
        <dbReference type="EMBL" id="QHT88607.1"/>
    </source>
</evidence>
<protein>
    <submittedName>
        <fullName evidence="1">Uncharacterized protein</fullName>
    </submittedName>
</protein>
<dbReference type="AlphaFoldDB" id="A0A6C0I8A7"/>
<proteinExistence type="predicted"/>
<organism evidence="1">
    <name type="scientific">viral metagenome</name>
    <dbReference type="NCBI Taxonomy" id="1070528"/>
    <lineage>
        <taxon>unclassified sequences</taxon>
        <taxon>metagenomes</taxon>
        <taxon>organismal metagenomes</taxon>
    </lineage>
</organism>
<dbReference type="EMBL" id="MN740119">
    <property type="protein sequence ID" value="QHT88607.1"/>
    <property type="molecule type" value="Genomic_DNA"/>
</dbReference>
<accession>A0A6C0I8A7</accession>
<name>A0A6C0I8A7_9ZZZZ</name>
<reference evidence="1" key="1">
    <citation type="journal article" date="2020" name="Nature">
        <title>Giant virus diversity and host interactions through global metagenomics.</title>
        <authorList>
            <person name="Schulz F."/>
            <person name="Roux S."/>
            <person name="Paez-Espino D."/>
            <person name="Jungbluth S."/>
            <person name="Walsh D.A."/>
            <person name="Denef V.J."/>
            <person name="McMahon K.D."/>
            <person name="Konstantinidis K.T."/>
            <person name="Eloe-Fadrosh E.A."/>
            <person name="Kyrpides N.C."/>
            <person name="Woyke T."/>
        </authorList>
    </citation>
    <scope>NUCLEOTIDE SEQUENCE</scope>
    <source>
        <strain evidence="1">GVMAG-M-3300023184-51</strain>
    </source>
</reference>